<evidence type="ECO:0000259" key="11">
    <source>
        <dbReference type="Pfam" id="PF00535"/>
    </source>
</evidence>
<dbReference type="InterPro" id="IPR029044">
    <property type="entry name" value="Nucleotide-diphossugar_trans"/>
</dbReference>
<evidence type="ECO:0000256" key="7">
    <source>
        <dbReference type="ARBA" id="ARBA00037904"/>
    </source>
</evidence>
<comment type="pathway">
    <text evidence="7">Carotenoid biosynthesis; staphyloxanthin biosynthesis; staphyloxanthin from farnesyl diphosphate: step 4/5.</text>
</comment>
<evidence type="ECO:0000256" key="3">
    <source>
        <dbReference type="ARBA" id="ARBA00022676"/>
    </source>
</evidence>
<comment type="caution">
    <text evidence="12">The sequence shown here is derived from an EMBL/GenBank/DDBJ whole genome shotgun (WGS) entry which is preliminary data.</text>
</comment>
<dbReference type="EMBL" id="JBHMDM010000007">
    <property type="protein sequence ID" value="MFB9378522.1"/>
    <property type="molecule type" value="Genomic_DNA"/>
</dbReference>
<protein>
    <recommendedName>
        <fullName evidence="9">4,4'-diaponeurosporenoate glycosyltransferase</fullName>
    </recommendedName>
</protein>
<feature type="region of interest" description="Disordered" evidence="10">
    <location>
        <begin position="277"/>
        <end position="307"/>
    </location>
</feature>
<evidence type="ECO:0000256" key="9">
    <source>
        <dbReference type="ARBA" id="ARBA00040345"/>
    </source>
</evidence>
<reference evidence="12 13" key="1">
    <citation type="submission" date="2024-09" db="EMBL/GenBank/DDBJ databases">
        <authorList>
            <person name="Sun Q."/>
            <person name="Mori K."/>
        </authorList>
    </citation>
    <scope>NUCLEOTIDE SEQUENCE [LARGE SCALE GENOMIC DNA]</scope>
    <source>
        <strain evidence="12 13">TISTR 1856</strain>
    </source>
</reference>
<keyword evidence="2" id="KW-1003">Cell membrane</keyword>
<feature type="domain" description="Glycosyltransferase 2-like" evidence="11">
    <location>
        <begin position="3"/>
        <end position="103"/>
    </location>
</feature>
<proteinExistence type="inferred from homology"/>
<dbReference type="PANTHER" id="PTHR43646">
    <property type="entry name" value="GLYCOSYLTRANSFERASE"/>
    <property type="match status" value="1"/>
</dbReference>
<keyword evidence="4 12" id="KW-0808">Transferase</keyword>
<evidence type="ECO:0000256" key="4">
    <source>
        <dbReference type="ARBA" id="ARBA00022679"/>
    </source>
</evidence>
<sequence length="307" mass="32260">MASVVIPAHDEAAVVARCLEALDPARGDLVVVVVANACTDATAEIARGFGVEVVETDVPGKAHALNLGDRTLDALGAGGLPRIYLDADVRLGAEDARRVAEHLRAGTSPAAAPRLRVDLTGCSWPVRAWYRVWTALPYVTHGMIGSGVYALSPTGRARFGTFPEATGDDTFVRALFAESERQTVPGAEFTVYPPRTLDALVRIKTRVRYGNVEHAALSDAGTDASNDSGPGTAGPPGRAPEPGTAPSPVQALLRRPDVWPAVPVYAAVTVLTRLRAARRPAGSAGWDRDATSRTPVPDPGPRASTPR</sequence>
<dbReference type="SUPFAM" id="SSF53448">
    <property type="entry name" value="Nucleotide-diphospho-sugar transferases"/>
    <property type="match status" value="1"/>
</dbReference>
<feature type="region of interest" description="Disordered" evidence="10">
    <location>
        <begin position="218"/>
        <end position="249"/>
    </location>
</feature>
<evidence type="ECO:0000256" key="6">
    <source>
        <dbReference type="ARBA" id="ARBA00037281"/>
    </source>
</evidence>
<evidence type="ECO:0000256" key="10">
    <source>
        <dbReference type="SAM" id="MobiDB-lite"/>
    </source>
</evidence>
<keyword evidence="5" id="KW-0472">Membrane</keyword>
<comment type="similarity">
    <text evidence="8">Belongs to the glycosyltransferase 2 family. CrtQ subfamily.</text>
</comment>
<accession>A0ABV5LWQ8</accession>
<dbReference type="GO" id="GO:0016757">
    <property type="term" value="F:glycosyltransferase activity"/>
    <property type="evidence" value="ECO:0007669"/>
    <property type="project" value="UniProtKB-KW"/>
</dbReference>
<dbReference type="PANTHER" id="PTHR43646:SF2">
    <property type="entry name" value="GLYCOSYLTRANSFERASE 2-LIKE DOMAIN-CONTAINING PROTEIN"/>
    <property type="match status" value="1"/>
</dbReference>
<evidence type="ECO:0000256" key="5">
    <source>
        <dbReference type="ARBA" id="ARBA00023136"/>
    </source>
</evidence>
<evidence type="ECO:0000313" key="12">
    <source>
        <dbReference type="EMBL" id="MFB9378522.1"/>
    </source>
</evidence>
<dbReference type="Proteomes" id="UP001589748">
    <property type="component" value="Unassembled WGS sequence"/>
</dbReference>
<evidence type="ECO:0000256" key="8">
    <source>
        <dbReference type="ARBA" id="ARBA00038120"/>
    </source>
</evidence>
<name>A0ABV5LWQ8_9ACTN</name>
<evidence type="ECO:0000256" key="1">
    <source>
        <dbReference type="ARBA" id="ARBA00004236"/>
    </source>
</evidence>
<dbReference type="InterPro" id="IPR001173">
    <property type="entry name" value="Glyco_trans_2-like"/>
</dbReference>
<dbReference type="Gene3D" id="3.90.550.10">
    <property type="entry name" value="Spore Coat Polysaccharide Biosynthesis Protein SpsA, Chain A"/>
    <property type="match status" value="1"/>
</dbReference>
<evidence type="ECO:0000256" key="2">
    <source>
        <dbReference type="ARBA" id="ARBA00022475"/>
    </source>
</evidence>
<evidence type="ECO:0000313" key="13">
    <source>
        <dbReference type="Proteomes" id="UP001589748"/>
    </source>
</evidence>
<gene>
    <name evidence="12" type="ORF">ACFFVI_16270</name>
</gene>
<comment type="function">
    <text evidence="6">Catalyzes the glycosylation of 4,4'-diaponeurosporenoate, i.e. the esterification of glucose at the C1'' position with the carboxyl group of 4,4'-diaponeurosporenic acid, to form glycosyl-4,4'-diaponeurosporenoate. This is a step in the biosynthesis of staphyloxanthin, an orange pigment present in most staphylococci strains.</text>
</comment>
<keyword evidence="13" id="KW-1185">Reference proteome</keyword>
<comment type="subcellular location">
    <subcellularLocation>
        <location evidence="1">Cell membrane</location>
    </subcellularLocation>
</comment>
<dbReference type="RefSeq" id="WP_380138032.1">
    <property type="nucleotide sequence ID" value="NZ_JBHLUI010000008.1"/>
</dbReference>
<keyword evidence="3 12" id="KW-0328">Glycosyltransferase</keyword>
<dbReference type="Pfam" id="PF00535">
    <property type="entry name" value="Glycos_transf_2"/>
    <property type="match status" value="1"/>
</dbReference>
<organism evidence="12 13">
    <name type="scientific">Kineococcus gynurae</name>
    <dbReference type="NCBI Taxonomy" id="452979"/>
    <lineage>
        <taxon>Bacteria</taxon>
        <taxon>Bacillati</taxon>
        <taxon>Actinomycetota</taxon>
        <taxon>Actinomycetes</taxon>
        <taxon>Kineosporiales</taxon>
        <taxon>Kineosporiaceae</taxon>
        <taxon>Kineococcus</taxon>
    </lineage>
</organism>